<evidence type="ECO:0000313" key="3">
    <source>
        <dbReference type="Proteomes" id="UP001145742"/>
    </source>
</evidence>
<protein>
    <submittedName>
        <fullName evidence="2">Uncharacterized protein</fullName>
    </submittedName>
</protein>
<dbReference type="Proteomes" id="UP001145742">
    <property type="component" value="Unassembled WGS sequence"/>
</dbReference>
<organism evidence="2 3">
    <name type="scientific">Willisornis vidua</name>
    <name type="common">Xingu scale-backed antbird</name>
    <dbReference type="NCBI Taxonomy" id="1566151"/>
    <lineage>
        <taxon>Eukaryota</taxon>
        <taxon>Metazoa</taxon>
        <taxon>Chordata</taxon>
        <taxon>Craniata</taxon>
        <taxon>Vertebrata</taxon>
        <taxon>Euteleostomi</taxon>
        <taxon>Archelosauria</taxon>
        <taxon>Archosauria</taxon>
        <taxon>Dinosauria</taxon>
        <taxon>Saurischia</taxon>
        <taxon>Theropoda</taxon>
        <taxon>Coelurosauria</taxon>
        <taxon>Aves</taxon>
        <taxon>Neognathae</taxon>
        <taxon>Neoaves</taxon>
        <taxon>Telluraves</taxon>
        <taxon>Australaves</taxon>
        <taxon>Passeriformes</taxon>
        <taxon>Thamnophilidae</taxon>
        <taxon>Willisornis</taxon>
    </lineage>
</organism>
<sequence length="91" mass="10514">MDFVDIKDEADFKQEASIEDPASLIFQEGFSMDIPEAMVWKGKELINIYYTSKCKDVIEPNMPSNQGENTHLSTRKQSEGHGQEFFDSYWV</sequence>
<dbReference type="EMBL" id="WHWB01034705">
    <property type="protein sequence ID" value="KAJ7405484.1"/>
    <property type="molecule type" value="Genomic_DNA"/>
</dbReference>
<comment type="caution">
    <text evidence="2">The sequence shown here is derived from an EMBL/GenBank/DDBJ whole genome shotgun (WGS) entry which is preliminary data.</text>
</comment>
<feature type="region of interest" description="Disordered" evidence="1">
    <location>
        <begin position="60"/>
        <end position="91"/>
    </location>
</feature>
<proteinExistence type="predicted"/>
<reference evidence="2" key="1">
    <citation type="submission" date="2019-10" db="EMBL/GenBank/DDBJ databases">
        <authorList>
            <person name="Soares A.E.R."/>
            <person name="Aleixo A."/>
            <person name="Schneider P."/>
            <person name="Miyaki C.Y."/>
            <person name="Schneider M.P."/>
            <person name="Mello C."/>
            <person name="Vasconcelos A.T.R."/>
        </authorList>
    </citation>
    <scope>NUCLEOTIDE SEQUENCE</scope>
    <source>
        <tissue evidence="2">Muscle</tissue>
    </source>
</reference>
<evidence type="ECO:0000256" key="1">
    <source>
        <dbReference type="SAM" id="MobiDB-lite"/>
    </source>
</evidence>
<evidence type="ECO:0000313" key="2">
    <source>
        <dbReference type="EMBL" id="KAJ7405484.1"/>
    </source>
</evidence>
<accession>A0ABQ9CMH9</accession>
<feature type="compositionally biased region" description="Polar residues" evidence="1">
    <location>
        <begin position="62"/>
        <end position="72"/>
    </location>
</feature>
<name>A0ABQ9CMH9_9PASS</name>
<gene>
    <name evidence="2" type="ORF">WISP_139277</name>
</gene>
<keyword evidence="3" id="KW-1185">Reference proteome</keyword>